<feature type="binding site" evidence="6">
    <location>
        <begin position="89"/>
        <end position="92"/>
    </location>
    <ligand>
        <name>substrate</name>
    </ligand>
</feature>
<evidence type="ECO:0000256" key="2">
    <source>
        <dbReference type="ARBA" id="ARBA00012028"/>
    </source>
</evidence>
<evidence type="ECO:0000256" key="5">
    <source>
        <dbReference type="PIRSR" id="PIRSR613078-1"/>
    </source>
</evidence>
<dbReference type="Proteomes" id="UP000294743">
    <property type="component" value="Unassembled WGS sequence"/>
</dbReference>
<dbReference type="InterPro" id="IPR005952">
    <property type="entry name" value="Phosphogly_mut1"/>
</dbReference>
<evidence type="ECO:0000256" key="1">
    <source>
        <dbReference type="ARBA" id="ARBA00006717"/>
    </source>
</evidence>
<feature type="binding site" evidence="6">
    <location>
        <begin position="11"/>
        <end position="18"/>
    </location>
    <ligand>
        <name>substrate</name>
    </ligand>
</feature>
<dbReference type="InterPro" id="IPR013078">
    <property type="entry name" value="His_Pase_superF_clade-1"/>
</dbReference>
<feature type="binding site" evidence="6">
    <location>
        <position position="61"/>
    </location>
    <ligand>
        <name>substrate</name>
    </ligand>
</feature>
<feature type="binding site" evidence="6">
    <location>
        <begin position="173"/>
        <end position="174"/>
    </location>
    <ligand>
        <name>substrate</name>
    </ligand>
</feature>
<dbReference type="CDD" id="cd07067">
    <property type="entry name" value="HP_PGM_like"/>
    <property type="match status" value="1"/>
</dbReference>
<dbReference type="GO" id="GO:0004619">
    <property type="term" value="F:phosphoglycerate mutase activity"/>
    <property type="evidence" value="ECO:0007669"/>
    <property type="project" value="UniProtKB-EC"/>
</dbReference>
<dbReference type="GO" id="GO:0006096">
    <property type="term" value="P:glycolytic process"/>
    <property type="evidence" value="ECO:0007669"/>
    <property type="project" value="UniProtKB-KW"/>
</dbReference>
<dbReference type="SUPFAM" id="SSF53254">
    <property type="entry name" value="Phosphoglycerate mutase-like"/>
    <property type="match status" value="1"/>
</dbReference>
<accession>A0A4R7ZEW9</accession>
<dbReference type="Pfam" id="PF00300">
    <property type="entry name" value="His_Phos_1"/>
    <property type="match status" value="1"/>
</dbReference>
<comment type="caution">
    <text evidence="8">The sequence shown here is derived from an EMBL/GenBank/DDBJ whole genome shotgun (WGS) entry which is preliminary data.</text>
</comment>
<dbReference type="PANTHER" id="PTHR11931">
    <property type="entry name" value="PHOSPHOGLYCERATE MUTASE"/>
    <property type="match status" value="1"/>
</dbReference>
<evidence type="ECO:0000313" key="9">
    <source>
        <dbReference type="Proteomes" id="UP000294743"/>
    </source>
</evidence>
<dbReference type="Gene3D" id="3.40.50.1240">
    <property type="entry name" value="Phosphoglycerate mutase-like"/>
    <property type="match status" value="1"/>
</dbReference>
<feature type="site" description="Transition state stabilizer" evidence="7">
    <location>
        <position position="172"/>
    </location>
</feature>
<evidence type="ECO:0000313" key="8">
    <source>
        <dbReference type="EMBL" id="TDW16183.1"/>
    </source>
</evidence>
<dbReference type="AlphaFoldDB" id="A0A4R7ZEW9"/>
<evidence type="ECO:0000256" key="6">
    <source>
        <dbReference type="PIRSR" id="PIRSR613078-2"/>
    </source>
</evidence>
<comment type="similarity">
    <text evidence="1">Belongs to the phosphoglycerate mutase family. BPG-dependent PGAM subfamily.</text>
</comment>
<reference evidence="8 9" key="1">
    <citation type="submission" date="2019-03" db="EMBL/GenBank/DDBJ databases">
        <title>Genomic Encyclopedia of Type Strains, Phase IV (KMG-IV): sequencing the most valuable type-strain genomes for metagenomic binning, comparative biology and taxonomic classification.</title>
        <authorList>
            <person name="Goeker M."/>
        </authorList>
    </citation>
    <scope>NUCLEOTIDE SEQUENCE [LARGE SCALE GENOMIC DNA]</scope>
    <source>
        <strain evidence="8 9">DSM 28867</strain>
    </source>
</reference>
<name>A0A4R7ZEW9_9FIRM</name>
<evidence type="ECO:0000256" key="7">
    <source>
        <dbReference type="PIRSR" id="PIRSR613078-3"/>
    </source>
</evidence>
<dbReference type="EC" id="5.4.2.11" evidence="2"/>
<keyword evidence="3" id="KW-0324">Glycolysis</keyword>
<dbReference type="OrthoDB" id="9782128at2"/>
<dbReference type="InterPro" id="IPR029033">
    <property type="entry name" value="His_PPase_superfam"/>
</dbReference>
<gene>
    <name evidence="8" type="ORF">EDD63_12710</name>
</gene>
<feature type="active site" description="Tele-phosphohistidine intermediate" evidence="5">
    <location>
        <position position="12"/>
    </location>
</feature>
<sequence length="215" mass="24472">MGNKVTIYFIRHGETYLNKYKKMQGWSDAPLTQKGEEDAIATGKRLENEKFDVIYTSDLGRTIRTANLILAENTYRDETKIIPTYEFRETFYGSLDGSFCDYVYGKVAKNKNIEVRDIFTTLSLDEIALAIKDVDQANEAETQKEVESRLNKGLEMILNKHQDDSKLMVVTHGNVIRTIVHMVDETIPVKQELKNSGVTTITYENGVGKVVAFNE</sequence>
<evidence type="ECO:0000256" key="3">
    <source>
        <dbReference type="ARBA" id="ARBA00023152"/>
    </source>
</evidence>
<feature type="active site" description="Proton donor/acceptor" evidence="5">
    <location>
        <position position="89"/>
    </location>
</feature>
<proteinExistence type="inferred from homology"/>
<dbReference type="EMBL" id="SODD01000027">
    <property type="protein sequence ID" value="TDW16183.1"/>
    <property type="molecule type" value="Genomic_DNA"/>
</dbReference>
<evidence type="ECO:0000256" key="4">
    <source>
        <dbReference type="ARBA" id="ARBA00023235"/>
    </source>
</evidence>
<protein>
    <recommendedName>
        <fullName evidence="2">phosphoglycerate mutase (2,3-diphosphoglycerate-dependent)</fullName>
        <ecNumber evidence="2">5.4.2.11</ecNumber>
    </recommendedName>
</protein>
<organism evidence="8 9">
    <name type="scientific">Breznakia blatticola</name>
    <dbReference type="NCBI Taxonomy" id="1754012"/>
    <lineage>
        <taxon>Bacteria</taxon>
        <taxon>Bacillati</taxon>
        <taxon>Bacillota</taxon>
        <taxon>Erysipelotrichia</taxon>
        <taxon>Erysipelotrichales</taxon>
        <taxon>Erysipelotrichaceae</taxon>
        <taxon>Breznakia</taxon>
    </lineage>
</organism>
<dbReference type="RefSeq" id="WP_134170107.1">
    <property type="nucleotide sequence ID" value="NZ_SODD01000027.1"/>
</dbReference>
<keyword evidence="4" id="KW-0413">Isomerase</keyword>
<dbReference type="SMART" id="SM00855">
    <property type="entry name" value="PGAM"/>
    <property type="match status" value="1"/>
</dbReference>
<keyword evidence="9" id="KW-1185">Reference proteome</keyword>